<feature type="region of interest" description="Disordered" evidence="2">
    <location>
        <begin position="1"/>
        <end position="24"/>
    </location>
</feature>
<gene>
    <name evidence="3" type="primary">iolB</name>
    <name evidence="3" type="ORF">ABLG96_09870</name>
</gene>
<name>A0AAU8DTK2_9ACTN</name>
<dbReference type="GO" id="GO:0008880">
    <property type="term" value="F:glucuronate isomerase activity"/>
    <property type="evidence" value="ECO:0007669"/>
    <property type="project" value="InterPro"/>
</dbReference>
<dbReference type="InterPro" id="IPR014710">
    <property type="entry name" value="RmlC-like_jellyroll"/>
</dbReference>
<dbReference type="Pfam" id="PF04962">
    <property type="entry name" value="KduI"/>
    <property type="match status" value="1"/>
</dbReference>
<dbReference type="EC" id="5.3.1.30" evidence="3"/>
<dbReference type="Gene3D" id="2.60.120.10">
    <property type="entry name" value="Jelly Rolls"/>
    <property type="match status" value="2"/>
</dbReference>
<evidence type="ECO:0000256" key="2">
    <source>
        <dbReference type="SAM" id="MobiDB-lite"/>
    </source>
</evidence>
<organism evidence="3">
    <name type="scientific">Nakamurella sp. A5-74</name>
    <dbReference type="NCBI Taxonomy" id="3158264"/>
    <lineage>
        <taxon>Bacteria</taxon>
        <taxon>Bacillati</taxon>
        <taxon>Actinomycetota</taxon>
        <taxon>Actinomycetes</taxon>
        <taxon>Nakamurellales</taxon>
        <taxon>Nakamurellaceae</taxon>
        <taxon>Nakamurella</taxon>
    </lineage>
</organism>
<evidence type="ECO:0000256" key="1">
    <source>
        <dbReference type="ARBA" id="ARBA00023235"/>
    </source>
</evidence>
<dbReference type="RefSeq" id="WP_353651153.1">
    <property type="nucleotide sequence ID" value="NZ_CP159218.1"/>
</dbReference>
<reference evidence="3" key="1">
    <citation type="submission" date="2024-05" db="EMBL/GenBank/DDBJ databases">
        <authorList>
            <person name="Cai S.Y."/>
            <person name="Jin L.M."/>
            <person name="Li H.R."/>
        </authorList>
    </citation>
    <scope>NUCLEOTIDE SEQUENCE</scope>
    <source>
        <strain evidence="3">A5-74</strain>
    </source>
</reference>
<dbReference type="NCBIfam" id="TIGR04378">
    <property type="entry name" value="myo_inos_iolB"/>
    <property type="match status" value="1"/>
</dbReference>
<dbReference type="GO" id="GO:0019310">
    <property type="term" value="P:inositol catabolic process"/>
    <property type="evidence" value="ECO:0007669"/>
    <property type="project" value="InterPro"/>
</dbReference>
<proteinExistence type="predicted"/>
<protein>
    <submittedName>
        <fullName evidence="3">5-deoxy-glucuronate isomerase</fullName>
        <ecNumber evidence="3">5.3.1.30</ecNumber>
    </submittedName>
</protein>
<dbReference type="InterPro" id="IPR021120">
    <property type="entry name" value="KduI/IolB_isomerase"/>
</dbReference>
<dbReference type="GO" id="GO:0102482">
    <property type="term" value="F:5-deoxy-D-glucuronate isomerase activity"/>
    <property type="evidence" value="ECO:0007669"/>
    <property type="project" value="UniProtKB-EC"/>
</dbReference>
<dbReference type="EMBL" id="CP159218">
    <property type="protein sequence ID" value="XCG65548.1"/>
    <property type="molecule type" value="Genomic_DNA"/>
</dbReference>
<evidence type="ECO:0000313" key="3">
    <source>
        <dbReference type="EMBL" id="XCG65548.1"/>
    </source>
</evidence>
<dbReference type="InterPro" id="IPR024203">
    <property type="entry name" value="Deoxy-glucuronate_isom_IolB"/>
</dbReference>
<dbReference type="PANTHER" id="PTHR39193:SF1">
    <property type="entry name" value="5-DEOXY-GLUCURONATE ISOMERASE"/>
    <property type="match status" value="1"/>
</dbReference>
<dbReference type="SUPFAM" id="SSF51182">
    <property type="entry name" value="RmlC-like cupins"/>
    <property type="match status" value="1"/>
</dbReference>
<sequence>MTTQSQGRWVRPAGSTAGDGWQTRIEPDGADWHHTGLLVADLAAGESRELDTDDREYLVVPLSGGCTVSVDALEWTLQGRADVFAGATDIVYAPPGSRVRMTADKPARIAVPFAVVPAGRAVPEPHRIDADDVPVEMRGTGVASREVRNFGTPATLQAASIIACEVLTPAGNWSSWPPHKHDEHLPGVESELEEIYYYELAAVDGAPQSAAAIGYQRVYGTDDRPFDVLAEIRTGDVVLIPHGWHGPSTAPPGYDLYYLNVMAGPGPERAWLITDDPAHGWVRSRWEHETVDPRLPFGGTR</sequence>
<dbReference type="PIRSF" id="PIRSF036628">
    <property type="entry name" value="IolB"/>
    <property type="match status" value="1"/>
</dbReference>
<accession>A0AAU8DTK2</accession>
<keyword evidence="1 3" id="KW-0413">Isomerase</keyword>
<dbReference type="AlphaFoldDB" id="A0AAU8DTK2"/>
<dbReference type="InterPro" id="IPR011051">
    <property type="entry name" value="RmlC_Cupin_sf"/>
</dbReference>
<dbReference type="PANTHER" id="PTHR39193">
    <property type="entry name" value="5-DEOXY-GLUCURONATE ISOMERASE"/>
    <property type="match status" value="1"/>
</dbReference>